<dbReference type="OrthoDB" id="4436466at2759"/>
<sequence>MSVARKLLVSAALTGSIGTAVIYYNIWDIHVIPLTATDPIFTSTDYKRSNPNNNPTIQDLHVIRVPLSQIDSGLANDPERLSARYCGAVWAGAAFAPQRLLHTWLGQPNPTKAQLWSSSELLQSDYQVGTDIAASFEVVSRTTDSVLIRGGDSTSNRGLRPLDAFIEVTARVDKENNVAVFGFKSLFFQGLGMTNKLPMPGPAVWLHELYAKMLLKSGVRYVLKQ</sequence>
<proteinExistence type="predicted"/>
<accession>A0A9W4JTS8</accession>
<organism evidence="1 2">
    <name type="scientific">Penicillium salamii</name>
    <dbReference type="NCBI Taxonomy" id="1612424"/>
    <lineage>
        <taxon>Eukaryota</taxon>
        <taxon>Fungi</taxon>
        <taxon>Dikarya</taxon>
        <taxon>Ascomycota</taxon>
        <taxon>Pezizomycotina</taxon>
        <taxon>Eurotiomycetes</taxon>
        <taxon>Eurotiomycetidae</taxon>
        <taxon>Eurotiales</taxon>
        <taxon>Aspergillaceae</taxon>
        <taxon>Penicillium</taxon>
    </lineage>
</organism>
<protein>
    <submittedName>
        <fullName evidence="1">Uncharacterized protein</fullName>
    </submittedName>
</protein>
<dbReference type="AlphaFoldDB" id="A0A9W4JTS8"/>
<keyword evidence="2" id="KW-1185">Reference proteome</keyword>
<comment type="caution">
    <text evidence="1">The sequence shown here is derived from an EMBL/GenBank/DDBJ whole genome shotgun (WGS) entry which is preliminary data.</text>
</comment>
<gene>
    <name evidence="1" type="ORF">PSALAMII_LOCUS8939</name>
</gene>
<reference evidence="1" key="1">
    <citation type="submission" date="2021-07" db="EMBL/GenBank/DDBJ databases">
        <authorList>
            <person name="Branca A.L. A."/>
        </authorList>
    </citation>
    <scope>NUCLEOTIDE SEQUENCE</scope>
</reference>
<evidence type="ECO:0000313" key="2">
    <source>
        <dbReference type="Proteomes" id="UP001152649"/>
    </source>
</evidence>
<dbReference type="Proteomes" id="UP001152649">
    <property type="component" value="Unassembled WGS sequence"/>
</dbReference>
<name>A0A9W4JTS8_9EURO</name>
<dbReference type="EMBL" id="CAJVPG010000429">
    <property type="protein sequence ID" value="CAG8412179.1"/>
    <property type="molecule type" value="Genomic_DNA"/>
</dbReference>
<evidence type="ECO:0000313" key="1">
    <source>
        <dbReference type="EMBL" id="CAG8412179.1"/>
    </source>
</evidence>